<dbReference type="AlphaFoldDB" id="A0A6J5GP96"/>
<name>A0A6J5GP96_9BURK</name>
<accession>A0A6J5GP96</accession>
<dbReference type="EMBL" id="CADIKI010000020">
    <property type="protein sequence ID" value="CAB3804537.1"/>
    <property type="molecule type" value="Genomic_DNA"/>
</dbReference>
<sequence>MIYATERDAKLARMIGPEAMWRKSGATSVCHVTAIAVDVGTALTTVTICFEKPAQYRGTAINAAIPLPFKLGSDSHQSEPSLTTPARMVDELREAFGLNVTQLAQVLHIERITVYAWMRTELLEKLNQSNRNRLWSLHKLAQQWREYTPLSGKYLVEPIPGLDTTIFQMLCQEDLSPYEFARAYELLAKATAPSTRVQQHQAERRTALKKGIENLRKNSNKFGMNLD</sequence>
<evidence type="ECO:0000313" key="2">
    <source>
        <dbReference type="Proteomes" id="UP000494252"/>
    </source>
</evidence>
<protein>
    <submittedName>
        <fullName evidence="1">Uncharacterized protein</fullName>
    </submittedName>
</protein>
<gene>
    <name evidence="1" type="ORF">LMG27177_05667</name>
</gene>
<organism evidence="1 2">
    <name type="scientific">Paraburkholderia fynbosensis</name>
    <dbReference type="NCBI Taxonomy" id="1200993"/>
    <lineage>
        <taxon>Bacteria</taxon>
        <taxon>Pseudomonadati</taxon>
        <taxon>Pseudomonadota</taxon>
        <taxon>Betaproteobacteria</taxon>
        <taxon>Burkholderiales</taxon>
        <taxon>Burkholderiaceae</taxon>
        <taxon>Paraburkholderia</taxon>
    </lineage>
</organism>
<evidence type="ECO:0000313" key="1">
    <source>
        <dbReference type="EMBL" id="CAB3804537.1"/>
    </source>
</evidence>
<proteinExistence type="predicted"/>
<reference evidence="1 2" key="1">
    <citation type="submission" date="2020-04" db="EMBL/GenBank/DDBJ databases">
        <authorList>
            <person name="De Canck E."/>
        </authorList>
    </citation>
    <scope>NUCLEOTIDE SEQUENCE [LARGE SCALE GENOMIC DNA]</scope>
    <source>
        <strain evidence="1 2">LMG 27177</strain>
    </source>
</reference>
<keyword evidence="2" id="KW-1185">Reference proteome</keyword>
<dbReference type="RefSeq" id="WP_175164848.1">
    <property type="nucleotide sequence ID" value="NZ_CADIKI010000020.1"/>
</dbReference>
<dbReference type="Proteomes" id="UP000494252">
    <property type="component" value="Unassembled WGS sequence"/>
</dbReference>